<evidence type="ECO:0000313" key="7">
    <source>
        <dbReference type="EMBL" id="KAG8455511.1"/>
    </source>
</evidence>
<evidence type="ECO:0000256" key="4">
    <source>
        <dbReference type="ARBA" id="ARBA00023319"/>
    </source>
</evidence>
<dbReference type="Pfam" id="PF07686">
    <property type="entry name" value="V-set"/>
    <property type="match status" value="1"/>
</dbReference>
<dbReference type="EMBL" id="JAACNH010000001">
    <property type="protein sequence ID" value="KAG8455511.1"/>
    <property type="molecule type" value="Genomic_DNA"/>
</dbReference>
<dbReference type="SMART" id="SM00406">
    <property type="entry name" value="IGv"/>
    <property type="match status" value="1"/>
</dbReference>
<dbReference type="GO" id="GO:0002250">
    <property type="term" value="P:adaptive immune response"/>
    <property type="evidence" value="ECO:0007669"/>
    <property type="project" value="UniProtKB-KW"/>
</dbReference>
<evidence type="ECO:0000256" key="3">
    <source>
        <dbReference type="ARBA" id="ARBA00023170"/>
    </source>
</evidence>
<dbReference type="AlphaFoldDB" id="A0A8T2KLS8"/>
<dbReference type="InterPro" id="IPR013783">
    <property type="entry name" value="Ig-like_fold"/>
</dbReference>
<evidence type="ECO:0000313" key="8">
    <source>
        <dbReference type="Proteomes" id="UP000812440"/>
    </source>
</evidence>
<comment type="caution">
    <text evidence="7">The sequence shown here is derived from an EMBL/GenBank/DDBJ whole genome shotgun (WGS) entry which is preliminary data.</text>
</comment>
<accession>A0A8T2KLS8</accession>
<keyword evidence="3" id="KW-0675">Receptor</keyword>
<organism evidence="7 8">
    <name type="scientific">Hymenochirus boettgeri</name>
    <name type="common">Congo dwarf clawed frog</name>
    <dbReference type="NCBI Taxonomy" id="247094"/>
    <lineage>
        <taxon>Eukaryota</taxon>
        <taxon>Metazoa</taxon>
        <taxon>Chordata</taxon>
        <taxon>Craniata</taxon>
        <taxon>Vertebrata</taxon>
        <taxon>Euteleostomi</taxon>
        <taxon>Amphibia</taxon>
        <taxon>Batrachia</taxon>
        <taxon>Anura</taxon>
        <taxon>Pipoidea</taxon>
        <taxon>Pipidae</taxon>
        <taxon>Pipinae</taxon>
        <taxon>Hymenochirus</taxon>
    </lineage>
</organism>
<protein>
    <recommendedName>
        <fullName evidence="6">Ig-like domain-containing protein</fullName>
    </recommendedName>
</protein>
<feature type="domain" description="Ig-like" evidence="6">
    <location>
        <begin position="21"/>
        <end position="113"/>
    </location>
</feature>
<proteinExistence type="predicted"/>
<gene>
    <name evidence="7" type="ORF">GDO86_001631</name>
</gene>
<dbReference type="PROSITE" id="PS50835">
    <property type="entry name" value="IG_LIKE"/>
    <property type="match status" value="1"/>
</dbReference>
<name>A0A8T2KLS8_9PIPI</name>
<dbReference type="GO" id="GO:0042101">
    <property type="term" value="C:T cell receptor complex"/>
    <property type="evidence" value="ECO:0007669"/>
    <property type="project" value="UniProtKB-KW"/>
</dbReference>
<dbReference type="PANTHER" id="PTHR19367">
    <property type="entry name" value="T-CELL RECEPTOR ALPHA CHAIN V REGION"/>
    <property type="match status" value="1"/>
</dbReference>
<keyword evidence="2" id="KW-1064">Adaptive immunity</keyword>
<keyword evidence="1" id="KW-0732">Signal</keyword>
<dbReference type="SUPFAM" id="SSF48726">
    <property type="entry name" value="Immunoglobulin"/>
    <property type="match status" value="1"/>
</dbReference>
<dbReference type="PANTHER" id="PTHR19367:SF18">
    <property type="entry name" value="T CELL RECEPTOR ALPHA VARIABLE 16"/>
    <property type="match status" value="1"/>
</dbReference>
<dbReference type="InterPro" id="IPR051287">
    <property type="entry name" value="TCR_variable_region"/>
</dbReference>
<dbReference type="Proteomes" id="UP000812440">
    <property type="component" value="Chromosome 1"/>
</dbReference>
<dbReference type="InterPro" id="IPR036179">
    <property type="entry name" value="Ig-like_dom_sf"/>
</dbReference>
<keyword evidence="4" id="KW-0393">Immunoglobulin domain</keyword>
<sequence>MSKWQNGQIVDRSTETLVRKEGDSLSLNCTYSTGNPTIMWYLQDNRKSLIFILHDQSDPEDTELRFRNRVSGVVSRSNKSFVLTITDLKPDDAGIYYCVFKHPMMQKPHTGVQ</sequence>
<evidence type="ECO:0000259" key="6">
    <source>
        <dbReference type="PROSITE" id="PS50835"/>
    </source>
</evidence>
<dbReference type="OrthoDB" id="6370831at2759"/>
<dbReference type="InterPro" id="IPR013106">
    <property type="entry name" value="Ig_V-set"/>
</dbReference>
<dbReference type="CDD" id="cd00099">
    <property type="entry name" value="IgV"/>
    <property type="match status" value="1"/>
</dbReference>
<evidence type="ECO:0000256" key="1">
    <source>
        <dbReference type="ARBA" id="ARBA00022729"/>
    </source>
</evidence>
<dbReference type="InterPro" id="IPR003599">
    <property type="entry name" value="Ig_sub"/>
</dbReference>
<keyword evidence="5" id="KW-0391">Immunity</keyword>
<reference evidence="7" key="1">
    <citation type="thesis" date="2020" institute="ProQuest LLC" country="789 East Eisenhower Parkway, Ann Arbor, MI, USA">
        <title>Comparative Genomics and Chromosome Evolution.</title>
        <authorList>
            <person name="Mudd A.B."/>
        </authorList>
    </citation>
    <scope>NUCLEOTIDE SEQUENCE</scope>
    <source>
        <strain evidence="7">Female2</strain>
        <tissue evidence="7">Blood</tissue>
    </source>
</reference>
<dbReference type="Gene3D" id="2.60.40.10">
    <property type="entry name" value="Immunoglobulins"/>
    <property type="match status" value="1"/>
</dbReference>
<evidence type="ECO:0000256" key="2">
    <source>
        <dbReference type="ARBA" id="ARBA00023130"/>
    </source>
</evidence>
<keyword evidence="8" id="KW-1185">Reference proteome</keyword>
<keyword evidence="5" id="KW-1279">T cell receptor</keyword>
<dbReference type="SMART" id="SM00409">
    <property type="entry name" value="IG"/>
    <property type="match status" value="1"/>
</dbReference>
<dbReference type="InterPro" id="IPR007110">
    <property type="entry name" value="Ig-like_dom"/>
</dbReference>
<evidence type="ECO:0000256" key="5">
    <source>
        <dbReference type="ARBA" id="ARBA00043266"/>
    </source>
</evidence>